<dbReference type="GO" id="GO:0006357">
    <property type="term" value="P:regulation of transcription by RNA polymerase II"/>
    <property type="evidence" value="ECO:0007669"/>
    <property type="project" value="TreeGrafter"/>
</dbReference>
<dbReference type="VEuPathDB" id="VectorBase:SCAU013132"/>
<dbReference type="PANTHER" id="PTHR12243">
    <property type="entry name" value="MADF DOMAIN TRANSCRIPTION FACTOR"/>
    <property type="match status" value="1"/>
</dbReference>
<dbReference type="PROSITE" id="PS51029">
    <property type="entry name" value="MADF"/>
    <property type="match status" value="2"/>
</dbReference>
<accession>A0A1I8Q1Y2</accession>
<dbReference type="EnsemblMetazoa" id="SCAU013132-RA">
    <property type="protein sequence ID" value="SCAU013132-PA"/>
    <property type="gene ID" value="SCAU013132"/>
</dbReference>
<dbReference type="STRING" id="35570.A0A1I8Q1Y2"/>
<evidence type="ECO:0000313" key="4">
    <source>
        <dbReference type="Proteomes" id="UP000095300"/>
    </source>
</evidence>
<evidence type="ECO:0000259" key="2">
    <source>
        <dbReference type="PROSITE" id="PS51029"/>
    </source>
</evidence>
<dbReference type="Pfam" id="PF10545">
    <property type="entry name" value="MADF_DNA_bdg"/>
    <property type="match status" value="2"/>
</dbReference>
<dbReference type="KEGG" id="scac:106090305"/>
<dbReference type="PANTHER" id="PTHR12243:SF67">
    <property type="entry name" value="COREPRESSOR OF PANGOLIN, ISOFORM A-RELATED"/>
    <property type="match status" value="1"/>
</dbReference>
<proteinExistence type="predicted"/>
<evidence type="ECO:0000256" key="1">
    <source>
        <dbReference type="SAM" id="MobiDB-lite"/>
    </source>
</evidence>
<keyword evidence="4" id="KW-1185">Reference proteome</keyword>
<evidence type="ECO:0000313" key="3">
    <source>
        <dbReference type="EnsemblMetazoa" id="SCAU013132-PA"/>
    </source>
</evidence>
<dbReference type="InterPro" id="IPR039353">
    <property type="entry name" value="TF_Adf1"/>
</dbReference>
<dbReference type="SMART" id="SM00595">
    <property type="entry name" value="MADF"/>
    <property type="match status" value="2"/>
</dbReference>
<feature type="compositionally biased region" description="Low complexity" evidence="1">
    <location>
        <begin position="649"/>
        <end position="663"/>
    </location>
</feature>
<name>A0A1I8Q1Y2_STOCA</name>
<organism evidence="3 4">
    <name type="scientific">Stomoxys calcitrans</name>
    <name type="common">Stable fly</name>
    <name type="synonym">Conops calcitrans</name>
    <dbReference type="NCBI Taxonomy" id="35570"/>
    <lineage>
        <taxon>Eukaryota</taxon>
        <taxon>Metazoa</taxon>
        <taxon>Ecdysozoa</taxon>
        <taxon>Arthropoda</taxon>
        <taxon>Hexapoda</taxon>
        <taxon>Insecta</taxon>
        <taxon>Pterygota</taxon>
        <taxon>Neoptera</taxon>
        <taxon>Endopterygota</taxon>
        <taxon>Diptera</taxon>
        <taxon>Brachycera</taxon>
        <taxon>Muscomorpha</taxon>
        <taxon>Muscoidea</taxon>
        <taxon>Muscidae</taxon>
        <taxon>Stomoxys</taxon>
    </lineage>
</organism>
<reference evidence="3" key="1">
    <citation type="submission" date="2020-05" db="UniProtKB">
        <authorList>
            <consortium name="EnsemblMetazoa"/>
        </authorList>
    </citation>
    <scope>IDENTIFICATION</scope>
    <source>
        <strain evidence="3">USDA</strain>
    </source>
</reference>
<gene>
    <name evidence="3" type="primary">106090305</name>
</gene>
<dbReference type="GO" id="GO:0005634">
    <property type="term" value="C:nucleus"/>
    <property type="evidence" value="ECO:0007669"/>
    <property type="project" value="TreeGrafter"/>
</dbReference>
<dbReference type="AlphaFoldDB" id="A0A1I8Q1Y2"/>
<protein>
    <recommendedName>
        <fullName evidence="2">MADF domain-containing protein</fullName>
    </recommendedName>
</protein>
<feature type="region of interest" description="Disordered" evidence="1">
    <location>
        <begin position="638"/>
        <end position="668"/>
    </location>
</feature>
<sequence>MPENMECIVLDDDNAGSVESIDVESDPLATNNGTGEKKGTRNFEKRLIRQVRQHRILYDNRHKSFSNIDKKEIVWQEIGKTLKSDVETCKSTWIDLRYKYQCFVRRLRKYYISKTKKKSSRPSMNLESELVFLFRFMDIRKSCSIPYDIIEPESDVMEIASEAVDPPDLPATQPISVDDDLILVEQPVELIVIDEDDDAKHADNVFKVTKEMRVLVAQIKKYPELYDSSRTDFADYSRKSYVWNSIAISIGDKATKLMKCWILMTTRFEWEISRNNQNSDVAKYQTELQKELEFFEPYILANPNTVYKNSFYLKKSWCEPIDYFKEIYNLIVRMKKLPDVVFVTDSLLTNSEKTKQFFSLWADISKMKGNAAGECETTWLIMRSFYWELMNMRKQNYQLTDKWYFETIITELYELAKQSPAAKQVGKQTTEVQNGNTATKSKFQYLNKTNTNVGNTNGNGTASAKAMSTNVPTTQQSVPGPLPKITSAISLAPQVLAPLGGSGSLQIRPIGGMNSNLVISPPKPASVLNQSLITPTAQATSTSTTTTIQLPYALPHQTQLSAVSKPSNAKANCTGSSVQTNVKSAVNATAGISNNQSKITIGKAPAAPKVDLSPMVCINTAIKSTTIGSMNSAALLTSSSSESKKPSSKTDATQIASSTITSSGQPVPPAVSSLPKISGAMSLLNPNEILIELIASQSGNHLVVHGPPLSEKYHLSMDTVAKFIREAMAIPLLHNKRHNQPNLINSYWEHISTKFKLPPHICRACWNFLVENFNHFPQIAPLKELMKPFSTSLKVWTVSYNLFNVFDKNAESSGWLNFMPRLPEVVECIGSYPVLYRDVAINAKDTPATSEMEALCVWRTISLRFPKINDISTIWTAFKNVFCQYMSDIEFGIDNKWHINWWRVLAKMKFLVETRYSTNEPYYYIVSNKMMEEIDRCATIEMNNRYGTNDSSKKDQKPCTSKSYLANIQVNATPKQNVEMVTLLMAVEKYPHIYEKGDCMQKLEAWKNVSRELNMDVSDCLLEFRRACRKYCAFKRQDSLSRCHLNQKYYKRFENILRNVKTVNRRRLNIKTPFELNHGSVDDEKPANSSTEFVFPERFISDINMSNCDSDLAVKNWVYALGNLPAQSEVLQSKLKVILRKHLPPNKSKAK</sequence>
<dbReference type="OrthoDB" id="8062432at2759"/>
<dbReference type="GO" id="GO:0005667">
    <property type="term" value="C:transcription regulator complex"/>
    <property type="evidence" value="ECO:0007669"/>
    <property type="project" value="TreeGrafter"/>
</dbReference>
<feature type="domain" description="MADF" evidence="2">
    <location>
        <begin position="214"/>
        <end position="300"/>
    </location>
</feature>
<feature type="domain" description="MADF" evidence="2">
    <location>
        <begin position="46"/>
        <end position="138"/>
    </location>
</feature>
<dbReference type="Proteomes" id="UP000095300">
    <property type="component" value="Unassembled WGS sequence"/>
</dbReference>
<dbReference type="InterPro" id="IPR006578">
    <property type="entry name" value="MADF-dom"/>
</dbReference>